<evidence type="ECO:0000313" key="3">
    <source>
        <dbReference type="Proteomes" id="UP000028781"/>
    </source>
</evidence>
<accession>A0A076LD79</accession>
<proteinExistence type="predicted"/>
<dbReference type="STRING" id="1301915.JH146_1309"/>
<dbReference type="RefSeq" id="WP_048202253.1">
    <property type="nucleotide sequence ID" value="NZ_CP009149.1"/>
</dbReference>
<keyword evidence="3" id="KW-1185">Reference proteome</keyword>
<dbReference type="AlphaFoldDB" id="A0A076LD79"/>
<dbReference type="EMBL" id="CP009149">
    <property type="protein sequence ID" value="AIJ06151.1"/>
    <property type="molecule type" value="Genomic_DNA"/>
</dbReference>
<reference evidence="2 3" key="1">
    <citation type="journal article" date="2015" name="Int. J. Syst. Evol. Microbiol.">
        <title>M ethanocaldococcus bathoardescens sp. nov., a hyperthermophilic methanogen isolated from a volcanically active deep-sea hydrothermal vent.</title>
        <authorList>
            <person name="Stewart L.C."/>
            <person name="Jung J.H."/>
            <person name="Kim Y.T."/>
            <person name="Kwon S.W."/>
            <person name="Park C.S."/>
            <person name="Holden J.F."/>
        </authorList>
    </citation>
    <scope>NUCLEOTIDE SEQUENCE [LARGE SCALE GENOMIC DNA]</scope>
    <source>
        <strain evidence="2 3">JH146</strain>
    </source>
</reference>
<dbReference type="OrthoDB" id="25911at2157"/>
<dbReference type="HOGENOM" id="CLU_104194_2_3_2"/>
<dbReference type="KEGG" id="mjh:JH146_1309"/>
<dbReference type="SUPFAM" id="SSF53146">
    <property type="entry name" value="Nitrogenase accessory factor-like"/>
    <property type="match status" value="1"/>
</dbReference>
<dbReference type="PANTHER" id="PTHR33937">
    <property type="entry name" value="IRON-MOLYBDENUM PROTEIN-RELATED-RELATED"/>
    <property type="match status" value="1"/>
</dbReference>
<organism evidence="2 3">
    <name type="scientific">Methanocaldococcus bathoardescens</name>
    <dbReference type="NCBI Taxonomy" id="1301915"/>
    <lineage>
        <taxon>Archaea</taxon>
        <taxon>Methanobacteriati</taxon>
        <taxon>Methanobacteriota</taxon>
        <taxon>Methanomada group</taxon>
        <taxon>Methanococci</taxon>
        <taxon>Methanococcales</taxon>
        <taxon>Methanocaldococcaceae</taxon>
        <taxon>Methanocaldococcus</taxon>
    </lineage>
</organism>
<dbReference type="Gene3D" id="3.30.420.130">
    <property type="entry name" value="Dinitrogenase iron-molybdenum cofactor biosynthesis domain"/>
    <property type="match status" value="1"/>
</dbReference>
<evidence type="ECO:0000313" key="2">
    <source>
        <dbReference type="EMBL" id="AIJ06151.1"/>
    </source>
</evidence>
<dbReference type="PANTHER" id="PTHR33937:SF2">
    <property type="entry name" value="DINITROGENASE IRON-MOLYBDENUM COFACTOR BIOSYNTHESIS DOMAIN-CONTAINING PROTEIN"/>
    <property type="match status" value="1"/>
</dbReference>
<dbReference type="Proteomes" id="UP000028781">
    <property type="component" value="Chromosome"/>
</dbReference>
<feature type="domain" description="Dinitrogenase iron-molybdenum cofactor biosynthesis" evidence="1">
    <location>
        <begin position="10"/>
        <end position="90"/>
    </location>
</feature>
<dbReference type="InterPro" id="IPR036105">
    <property type="entry name" value="DiNase_FeMo-co_biosyn_sf"/>
</dbReference>
<dbReference type="GeneID" id="24891936"/>
<protein>
    <submittedName>
        <fullName evidence="2">Dinitrogenase iron-molybdenum cofactor biosynthesis protein</fullName>
    </submittedName>
</protein>
<dbReference type="Pfam" id="PF02579">
    <property type="entry name" value="Nitro_FeMo-Co"/>
    <property type="match status" value="1"/>
</dbReference>
<name>A0A076LD79_9EURY</name>
<dbReference type="InterPro" id="IPR003731">
    <property type="entry name" value="Di-Nase_FeMo-co_biosynth"/>
</dbReference>
<sequence>MKIAVSMDVDKISDSFEDCEYFLIVRIEDNEIKGTKVIFNDESGQKSIIKEKVSAIICKSINEENYKKFSKKMEIYYAEGNDVDKNVSLFVEGKLNKITIP</sequence>
<gene>
    <name evidence="2" type="ORF">JH146_1309</name>
</gene>
<dbReference type="InterPro" id="IPR051840">
    <property type="entry name" value="NifX/NifY_domain"/>
</dbReference>
<evidence type="ECO:0000259" key="1">
    <source>
        <dbReference type="Pfam" id="PF02579"/>
    </source>
</evidence>